<evidence type="ECO:0000256" key="3">
    <source>
        <dbReference type="ARBA" id="ARBA00022691"/>
    </source>
</evidence>
<evidence type="ECO:0000256" key="4">
    <source>
        <dbReference type="ARBA" id="ARBA00048391"/>
    </source>
</evidence>
<dbReference type="InterPro" id="IPR019874">
    <property type="entry name" value="RF_methyltr_PrmC"/>
</dbReference>
<name>A0A371AV06_9FIRM</name>
<dbReference type="Pfam" id="PF05175">
    <property type="entry name" value="MTS"/>
    <property type="match status" value="1"/>
</dbReference>
<dbReference type="GO" id="GO:0032259">
    <property type="term" value="P:methylation"/>
    <property type="evidence" value="ECO:0007669"/>
    <property type="project" value="UniProtKB-KW"/>
</dbReference>
<comment type="caution">
    <text evidence="9">The sequence shown here is derived from an EMBL/GenBank/DDBJ whole genome shotgun (WGS) entry which is preliminary data.</text>
</comment>
<comment type="similarity">
    <text evidence="5">Belongs to the protein N5-glutamine methyltransferase family. PrmC subfamily.</text>
</comment>
<reference evidence="9 10" key="1">
    <citation type="submission" date="2018-07" db="EMBL/GenBank/DDBJ databases">
        <title>Anaerosacharophilus polymeroproducens gen. nov. sp. nov., an anaerobic bacterium isolated from salt field.</title>
        <authorList>
            <person name="Kim W."/>
            <person name="Yang S.-H."/>
            <person name="Oh J."/>
            <person name="Lee J.-H."/>
            <person name="Kwon K.K."/>
        </authorList>
    </citation>
    <scope>NUCLEOTIDE SEQUENCE [LARGE SCALE GENOMIC DNA]</scope>
    <source>
        <strain evidence="9 10">MCWD5</strain>
    </source>
</reference>
<dbReference type="InterPro" id="IPR004556">
    <property type="entry name" value="HemK-like"/>
</dbReference>
<sequence>MTLQELLQYGKNQLQEADILESEIDAWYLLEYIINIDRAHYLLNPNKKVEEEQRIHYMDCIRRRKIHIPLQYITGVQEFMGLPFHVNESVLIPRQDTEILVETVIPYVKDDMSVLDMCTGSGCILISLLHHLKEKTDMKIQGTGVDISNDALMTAKRNAEKLKADCQFIQSDLFDKVGEKYDIIVSNPPYIPTKVVEELMPEVKKFEPMIALDGDEDGLFFYKKIVSQSQYYLRGQGSLFFEIGHDQGDAVSMLMEQAGYFQIRVIKDLAGLDRVVCGKIE</sequence>
<dbReference type="EC" id="2.1.1.297" evidence="5"/>
<evidence type="ECO:0000313" key="10">
    <source>
        <dbReference type="Proteomes" id="UP000255036"/>
    </source>
</evidence>
<accession>A0A371AV06</accession>
<evidence type="ECO:0000256" key="2">
    <source>
        <dbReference type="ARBA" id="ARBA00022679"/>
    </source>
</evidence>
<gene>
    <name evidence="5 9" type="primary">prmC</name>
    <name evidence="9" type="ORF">DWV06_09870</name>
</gene>
<evidence type="ECO:0000259" key="8">
    <source>
        <dbReference type="Pfam" id="PF17827"/>
    </source>
</evidence>
<evidence type="ECO:0000256" key="5">
    <source>
        <dbReference type="HAMAP-Rule" id="MF_02126"/>
    </source>
</evidence>
<keyword evidence="3 5" id="KW-0949">S-adenosyl-L-methionine</keyword>
<dbReference type="NCBIfam" id="TIGR00536">
    <property type="entry name" value="hemK_fam"/>
    <property type="match status" value="1"/>
</dbReference>
<feature type="binding site" evidence="5">
    <location>
        <position position="187"/>
    </location>
    <ligand>
        <name>S-adenosyl-L-methionine</name>
        <dbReference type="ChEBI" id="CHEBI:59789"/>
    </ligand>
</feature>
<dbReference type="OrthoDB" id="9800643at2"/>
<evidence type="ECO:0000313" key="9">
    <source>
        <dbReference type="EMBL" id="RDU23408.1"/>
    </source>
</evidence>
<dbReference type="InterPro" id="IPR002052">
    <property type="entry name" value="DNA_methylase_N6_adenine_CS"/>
</dbReference>
<dbReference type="AlphaFoldDB" id="A0A371AV06"/>
<dbReference type="PANTHER" id="PTHR18895">
    <property type="entry name" value="HEMK METHYLTRANSFERASE"/>
    <property type="match status" value="1"/>
</dbReference>
<dbReference type="HAMAP" id="MF_02126">
    <property type="entry name" value="RF_methyltr_PrmC"/>
    <property type="match status" value="1"/>
</dbReference>
<dbReference type="PANTHER" id="PTHR18895:SF74">
    <property type="entry name" value="MTRF1L RELEASE FACTOR GLUTAMINE METHYLTRANSFERASE"/>
    <property type="match status" value="1"/>
</dbReference>
<dbReference type="Proteomes" id="UP000255036">
    <property type="component" value="Unassembled WGS sequence"/>
</dbReference>
<dbReference type="PROSITE" id="PS00092">
    <property type="entry name" value="N6_MTASE"/>
    <property type="match status" value="1"/>
</dbReference>
<dbReference type="InterPro" id="IPR040758">
    <property type="entry name" value="PrmC_N"/>
</dbReference>
<dbReference type="InterPro" id="IPR007848">
    <property type="entry name" value="Small_mtfrase_dom"/>
</dbReference>
<dbReference type="Gene3D" id="1.10.8.10">
    <property type="entry name" value="DNA helicase RuvA subunit, C-terminal domain"/>
    <property type="match status" value="1"/>
</dbReference>
<comment type="function">
    <text evidence="5">Methylates the class 1 translation termination release factors RF1/PrfA and RF2/PrfB on the glutamine residue of the universally conserved GGQ motif.</text>
</comment>
<feature type="binding site" evidence="5">
    <location>
        <begin position="187"/>
        <end position="190"/>
    </location>
    <ligand>
        <name>substrate</name>
    </ligand>
</feature>
<dbReference type="CDD" id="cd02440">
    <property type="entry name" value="AdoMet_MTases"/>
    <property type="match status" value="1"/>
</dbReference>
<dbReference type="SUPFAM" id="SSF53335">
    <property type="entry name" value="S-adenosyl-L-methionine-dependent methyltransferases"/>
    <property type="match status" value="1"/>
</dbReference>
<dbReference type="EMBL" id="QRCT01000028">
    <property type="protein sequence ID" value="RDU23408.1"/>
    <property type="molecule type" value="Genomic_DNA"/>
</dbReference>
<keyword evidence="6" id="KW-0175">Coiled coil</keyword>
<keyword evidence="1 5" id="KW-0489">Methyltransferase</keyword>
<organism evidence="9 10">
    <name type="scientific">Anaerosacchariphilus polymeriproducens</name>
    <dbReference type="NCBI Taxonomy" id="1812858"/>
    <lineage>
        <taxon>Bacteria</taxon>
        <taxon>Bacillati</taxon>
        <taxon>Bacillota</taxon>
        <taxon>Clostridia</taxon>
        <taxon>Lachnospirales</taxon>
        <taxon>Lachnospiraceae</taxon>
        <taxon>Anaerosacchariphilus</taxon>
    </lineage>
</organism>
<keyword evidence="2 5" id="KW-0808">Transferase</keyword>
<evidence type="ECO:0000256" key="1">
    <source>
        <dbReference type="ARBA" id="ARBA00022603"/>
    </source>
</evidence>
<dbReference type="InterPro" id="IPR050320">
    <property type="entry name" value="N5-glutamine_MTase"/>
</dbReference>
<proteinExistence type="inferred from homology"/>
<comment type="catalytic activity">
    <reaction evidence="4 5">
        <text>L-glutaminyl-[peptide chain release factor] + S-adenosyl-L-methionine = N(5)-methyl-L-glutaminyl-[peptide chain release factor] + S-adenosyl-L-homocysteine + H(+)</text>
        <dbReference type="Rhea" id="RHEA:42896"/>
        <dbReference type="Rhea" id="RHEA-COMP:10271"/>
        <dbReference type="Rhea" id="RHEA-COMP:10272"/>
        <dbReference type="ChEBI" id="CHEBI:15378"/>
        <dbReference type="ChEBI" id="CHEBI:30011"/>
        <dbReference type="ChEBI" id="CHEBI:57856"/>
        <dbReference type="ChEBI" id="CHEBI:59789"/>
        <dbReference type="ChEBI" id="CHEBI:61891"/>
        <dbReference type="EC" id="2.1.1.297"/>
    </reaction>
</comment>
<protein>
    <recommendedName>
        <fullName evidence="5">Release factor glutamine methyltransferase</fullName>
        <shortName evidence="5">RF MTase</shortName>
        <ecNumber evidence="5">2.1.1.297</ecNumber>
    </recommendedName>
    <alternativeName>
        <fullName evidence="5">N5-glutamine methyltransferase PrmC</fullName>
    </alternativeName>
    <alternativeName>
        <fullName evidence="5">Protein-(glutamine-N5) MTase PrmC</fullName>
    </alternativeName>
    <alternativeName>
        <fullName evidence="5">Protein-glutamine N-methyltransferase PrmC</fullName>
    </alternativeName>
</protein>
<feature type="domain" description="Methyltransferase small" evidence="7">
    <location>
        <begin position="97"/>
        <end position="193"/>
    </location>
</feature>
<comment type="caution">
    <text evidence="5">Lacks conserved residue(s) required for the propagation of feature annotation.</text>
</comment>
<feature type="coiled-coil region" evidence="6">
    <location>
        <begin position="145"/>
        <end position="172"/>
    </location>
</feature>
<dbReference type="GO" id="GO:0003676">
    <property type="term" value="F:nucleic acid binding"/>
    <property type="evidence" value="ECO:0007669"/>
    <property type="project" value="InterPro"/>
</dbReference>
<dbReference type="InterPro" id="IPR029063">
    <property type="entry name" value="SAM-dependent_MTases_sf"/>
</dbReference>
<dbReference type="NCBIfam" id="TIGR03534">
    <property type="entry name" value="RF_mod_PrmC"/>
    <property type="match status" value="1"/>
</dbReference>
<feature type="binding site" evidence="5">
    <location>
        <position position="146"/>
    </location>
    <ligand>
        <name>S-adenosyl-L-methionine</name>
        <dbReference type="ChEBI" id="CHEBI:59789"/>
    </ligand>
</feature>
<evidence type="ECO:0000256" key="6">
    <source>
        <dbReference type="SAM" id="Coils"/>
    </source>
</evidence>
<dbReference type="RefSeq" id="WP_115482077.1">
    <property type="nucleotide sequence ID" value="NZ_QRCT01000028.1"/>
</dbReference>
<dbReference type="Gene3D" id="3.40.50.150">
    <property type="entry name" value="Vaccinia Virus protein VP39"/>
    <property type="match status" value="1"/>
</dbReference>
<feature type="domain" description="Release factor glutamine methyltransferase N-terminal" evidence="8">
    <location>
        <begin position="5"/>
        <end position="75"/>
    </location>
</feature>
<dbReference type="Pfam" id="PF17827">
    <property type="entry name" value="PrmC_N"/>
    <property type="match status" value="1"/>
</dbReference>
<keyword evidence="10" id="KW-1185">Reference proteome</keyword>
<dbReference type="GO" id="GO:0102559">
    <property type="term" value="F:peptide chain release factor N(5)-glutamine methyltransferase activity"/>
    <property type="evidence" value="ECO:0007669"/>
    <property type="project" value="UniProtKB-EC"/>
</dbReference>
<evidence type="ECO:0000259" key="7">
    <source>
        <dbReference type="Pfam" id="PF05175"/>
    </source>
</evidence>